<dbReference type="SUPFAM" id="SSF56935">
    <property type="entry name" value="Porins"/>
    <property type="match status" value="1"/>
</dbReference>
<dbReference type="OrthoDB" id="9763822at2"/>
<name>A0A2N3PY20_9PROT</name>
<comment type="caution">
    <text evidence="3">The sequence shown here is derived from an EMBL/GenBank/DDBJ whole genome shotgun (WGS) entry which is preliminary data.</text>
</comment>
<keyword evidence="1" id="KW-0175">Coiled coil</keyword>
<dbReference type="Pfam" id="PF19577">
    <property type="entry name" value="DcaP"/>
    <property type="match status" value="1"/>
</dbReference>
<evidence type="ECO:0000313" key="3">
    <source>
        <dbReference type="EMBL" id="PKU25289.1"/>
    </source>
</evidence>
<feature type="chain" id="PRO_5032668749" evidence="2">
    <location>
        <begin position="28"/>
        <end position="486"/>
    </location>
</feature>
<keyword evidence="4" id="KW-1185">Reference proteome</keyword>
<evidence type="ECO:0000256" key="1">
    <source>
        <dbReference type="SAM" id="Coils"/>
    </source>
</evidence>
<proteinExistence type="predicted"/>
<feature type="signal peptide" evidence="2">
    <location>
        <begin position="1"/>
        <end position="27"/>
    </location>
</feature>
<dbReference type="SUPFAM" id="SSF58100">
    <property type="entry name" value="Bacterial hemolysins"/>
    <property type="match status" value="1"/>
</dbReference>
<dbReference type="RefSeq" id="WP_101249813.1">
    <property type="nucleotide sequence ID" value="NZ_PIUM01000005.1"/>
</dbReference>
<sequence length="486" mass="51586">MKRNTAKLLSALAIGVGTSVAAIPAHADDMSDLKALIGELKAQVNEQKAQVRDLKAQINSLNAQVSDQKKQVSDQGAQVQSQTATIQKVEAQQQAIEQKQASAAPVEAKPETKEGYIAVPGTNTQIKIGGYVKLDMVDDVSSKIGKDTATDFTAIPLSGTAESHRNGQLNFTAKETRLGLTALTQSNAIGDIKTVVEGDFYSSGSAANGSNSVVRLRHAYVSAAGFTAGQTWSTFMDLDTAGPETLDFNGPVGYAFVRQPQLRYTAALPTGSLDVAVESPKGDLSRNDTKNTVDNHLDKAPDVIARYTVDPSWGHFAIAGLGRYLSNDSGVSGQHASKFVYGVMAGLGIKTFGKDVLAFQTVGGDGVGRYMNQGEGISAIIIDERYLKPINIWGGTASYTHFWTETLRSNVAYGYDHFGTPAGDPSSAPIKSLSSIHANLIWSPWDATDVGIEYIYGHIDTTAQSTSTTGTSGSASRVQGSVKYTF</sequence>
<dbReference type="AlphaFoldDB" id="A0A2N3PY20"/>
<dbReference type="Proteomes" id="UP000233293">
    <property type="component" value="Unassembled WGS sequence"/>
</dbReference>
<keyword evidence="2" id="KW-0732">Signal</keyword>
<feature type="coiled-coil region" evidence="1">
    <location>
        <begin position="30"/>
        <end position="99"/>
    </location>
</feature>
<dbReference type="EMBL" id="PIUM01000005">
    <property type="protein sequence ID" value="PKU25289.1"/>
    <property type="molecule type" value="Genomic_DNA"/>
</dbReference>
<gene>
    <name evidence="3" type="ORF">CWS72_06735</name>
</gene>
<protein>
    <submittedName>
        <fullName evidence="3">Uncharacterized protein</fullName>
    </submittedName>
</protein>
<organism evidence="3 4">
    <name type="scientific">Telmatospirillum siberiense</name>
    <dbReference type="NCBI Taxonomy" id="382514"/>
    <lineage>
        <taxon>Bacteria</taxon>
        <taxon>Pseudomonadati</taxon>
        <taxon>Pseudomonadota</taxon>
        <taxon>Alphaproteobacteria</taxon>
        <taxon>Rhodospirillales</taxon>
        <taxon>Rhodospirillaceae</taxon>
        <taxon>Telmatospirillum</taxon>
    </lineage>
</organism>
<accession>A0A2N3PY20</accession>
<dbReference type="InterPro" id="IPR045748">
    <property type="entry name" value="DcaP"/>
</dbReference>
<dbReference type="Gene3D" id="1.20.5.1700">
    <property type="match status" value="1"/>
</dbReference>
<evidence type="ECO:0000313" key="4">
    <source>
        <dbReference type="Proteomes" id="UP000233293"/>
    </source>
</evidence>
<evidence type="ECO:0000256" key="2">
    <source>
        <dbReference type="SAM" id="SignalP"/>
    </source>
</evidence>
<reference evidence="4" key="1">
    <citation type="submission" date="2017-12" db="EMBL/GenBank/DDBJ databases">
        <title>Draft genome sequence of Telmatospirillum siberiense 26-4b1T, an acidotolerant peatland alphaproteobacterium potentially involved in sulfur cycling.</title>
        <authorList>
            <person name="Hausmann B."/>
            <person name="Pjevac P."/>
            <person name="Schreck K."/>
            <person name="Herbold C.W."/>
            <person name="Daims H."/>
            <person name="Wagner M."/>
            <person name="Pester M."/>
            <person name="Loy A."/>
        </authorList>
    </citation>
    <scope>NUCLEOTIDE SEQUENCE [LARGE SCALE GENOMIC DNA]</scope>
    <source>
        <strain evidence="4">26-4b1</strain>
    </source>
</reference>